<name>A0A401FHV4_9LACO</name>
<dbReference type="SUPFAM" id="SSF50129">
    <property type="entry name" value="GroES-like"/>
    <property type="match status" value="1"/>
</dbReference>
<organism evidence="1 2">
    <name type="scientific">Lentilactobacillus kosonis</name>
    <dbReference type="NCBI Taxonomy" id="2810561"/>
    <lineage>
        <taxon>Bacteria</taxon>
        <taxon>Bacillati</taxon>
        <taxon>Bacillota</taxon>
        <taxon>Bacilli</taxon>
        <taxon>Lactobacillales</taxon>
        <taxon>Lactobacillaceae</taxon>
        <taxon>Lentilactobacillus</taxon>
    </lineage>
</organism>
<protein>
    <submittedName>
        <fullName evidence="1">Bifunctional protein: zinc-containing alcohol dehydrogenase, quinone oxidoreductase</fullName>
        <ecNumber evidence="1">1.1.1.-</ecNumber>
    </submittedName>
</protein>
<evidence type="ECO:0000313" key="2">
    <source>
        <dbReference type="Proteomes" id="UP000286974"/>
    </source>
</evidence>
<dbReference type="EMBL" id="BEXA01000001">
    <property type="protein sequence ID" value="GAY71944.1"/>
    <property type="molecule type" value="Genomic_DNA"/>
</dbReference>
<accession>A0A401FHV4</accession>
<dbReference type="RefSeq" id="WP_125007558.1">
    <property type="nucleotide sequence ID" value="NZ_BEXA01000001.1"/>
</dbReference>
<dbReference type="InterPro" id="IPR011032">
    <property type="entry name" value="GroES-like_sf"/>
</dbReference>
<sequence>MRAVIQKDFNGIDSIQIVNLPEPKGNIIGRLVDVKYVPVLPWDIKNEAGLLTQMHNDPLPRILGYGFSGTIHDQNLIWPSKGTRVVVLRPMERMRKLLMPPFPHTFFLCPTMFH</sequence>
<dbReference type="Proteomes" id="UP000286974">
    <property type="component" value="Unassembled WGS sequence"/>
</dbReference>
<comment type="caution">
    <text evidence="1">The sequence shown here is derived from an EMBL/GenBank/DDBJ whole genome shotgun (WGS) entry which is preliminary data.</text>
</comment>
<proteinExistence type="predicted"/>
<dbReference type="GO" id="GO:0016491">
    <property type="term" value="F:oxidoreductase activity"/>
    <property type="evidence" value="ECO:0007669"/>
    <property type="project" value="UniProtKB-KW"/>
</dbReference>
<gene>
    <name evidence="1" type="ORF">NBRC111893_90</name>
</gene>
<dbReference type="Gene3D" id="3.90.180.10">
    <property type="entry name" value="Medium-chain alcohol dehydrogenases, catalytic domain"/>
    <property type="match status" value="1"/>
</dbReference>
<dbReference type="OrthoDB" id="110915at2"/>
<keyword evidence="1" id="KW-0560">Oxidoreductase</keyword>
<reference evidence="1 2" key="1">
    <citation type="submission" date="2017-11" db="EMBL/GenBank/DDBJ databases">
        <title>Draft Genome Sequence of Lactobacillus curieae NBRC 111893 isolated from Koso, a Japanese sugar-Vegetable Fermented Beverage.</title>
        <authorList>
            <person name="Chiou T.Y."/>
            <person name="Oshima K."/>
            <person name="Suda W."/>
            <person name="Hattori M."/>
            <person name="Takahashi T."/>
        </authorList>
    </citation>
    <scope>NUCLEOTIDE SEQUENCE [LARGE SCALE GENOMIC DNA]</scope>
    <source>
        <strain evidence="1 2">NBRC111893</strain>
    </source>
</reference>
<evidence type="ECO:0000313" key="1">
    <source>
        <dbReference type="EMBL" id="GAY71944.1"/>
    </source>
</evidence>
<dbReference type="AlphaFoldDB" id="A0A401FHV4"/>
<keyword evidence="2" id="KW-1185">Reference proteome</keyword>
<dbReference type="EC" id="1.1.1.-" evidence="1"/>